<dbReference type="GO" id="GO:0050334">
    <property type="term" value="F:thiaminase activity"/>
    <property type="evidence" value="ECO:0007669"/>
    <property type="project" value="UniProtKB-EC"/>
</dbReference>
<evidence type="ECO:0000256" key="2">
    <source>
        <dbReference type="RuleBase" id="RU363093"/>
    </source>
</evidence>
<name>A0A934N314_9BACT</name>
<dbReference type="InterPro" id="IPR027574">
    <property type="entry name" value="Thiaminase_II"/>
</dbReference>
<dbReference type="SUPFAM" id="SSF48613">
    <property type="entry name" value="Heme oxygenase-like"/>
    <property type="match status" value="1"/>
</dbReference>
<dbReference type="PANTHER" id="PTHR43198:SF2">
    <property type="entry name" value="SI:CH1073-67J19.1-RELATED"/>
    <property type="match status" value="1"/>
</dbReference>
<comment type="function">
    <text evidence="2">Catalyzes an amino-pyrimidine hydrolysis reaction at the C5' of the pyrimidine moiety of thiamine compounds, a reaction that is part of a thiamine salvage pathway.</text>
</comment>
<reference evidence="4 5" key="1">
    <citation type="submission" date="2020-10" db="EMBL/GenBank/DDBJ databases">
        <title>Ca. Dormibacterota MAGs.</title>
        <authorList>
            <person name="Montgomery K."/>
        </authorList>
    </citation>
    <scope>NUCLEOTIDE SEQUENCE [LARGE SCALE GENOMIC DNA]</scope>
    <source>
        <strain evidence="4">SC8812_S17_18</strain>
    </source>
</reference>
<sequence>MSSSDDARTELAASPLTGRLRAAAAETYLAIRAHPFLTGLVDGGLDRACFQFYIVQDGHYLRGFARSLALLAARAPSEAVTGLLARHTTSVITVERSLHASLLVELAASIGDPPNSGVAPVTLAYSSYVTATCATGAFSDGIASVLPCYWIYRDVGQALLAQSSPDPLYAQWIETYADEEFARAVQEMLELTDFIGAALSERDQQSAIDHFATTARYEWLFWDAAYHQSWWPI</sequence>
<comment type="similarity">
    <text evidence="2">Belongs to the TenA family.</text>
</comment>
<keyword evidence="2" id="KW-0378">Hydrolase</keyword>
<dbReference type="CDD" id="cd19365">
    <property type="entry name" value="TenA_C-like"/>
    <property type="match status" value="1"/>
</dbReference>
<dbReference type="InterPro" id="IPR016084">
    <property type="entry name" value="Haem_Oase-like_multi-hlx"/>
</dbReference>
<dbReference type="EMBL" id="JAEKNS010000057">
    <property type="protein sequence ID" value="MBJ7594201.1"/>
    <property type="molecule type" value="Genomic_DNA"/>
</dbReference>
<dbReference type="GO" id="GO:0009228">
    <property type="term" value="P:thiamine biosynthetic process"/>
    <property type="evidence" value="ECO:0007669"/>
    <property type="project" value="UniProtKB-KW"/>
</dbReference>
<dbReference type="InterPro" id="IPR050967">
    <property type="entry name" value="Thiamine_Salvage_TenA"/>
</dbReference>
<dbReference type="AlphaFoldDB" id="A0A934N314"/>
<protein>
    <recommendedName>
        <fullName evidence="2">Aminopyrimidine aminohydrolase</fullName>
        <ecNumber evidence="2">3.5.99.2</ecNumber>
    </recommendedName>
</protein>
<keyword evidence="2" id="KW-0784">Thiamine biosynthesis</keyword>
<gene>
    <name evidence="4" type="primary">tenA</name>
    <name evidence="4" type="ORF">JF886_04940</name>
</gene>
<evidence type="ECO:0000259" key="3">
    <source>
        <dbReference type="Pfam" id="PF03070"/>
    </source>
</evidence>
<dbReference type="PANTHER" id="PTHR43198">
    <property type="entry name" value="BIFUNCTIONAL TH2 PROTEIN"/>
    <property type="match status" value="1"/>
</dbReference>
<dbReference type="NCBIfam" id="TIGR04306">
    <property type="entry name" value="salvage_TenA"/>
    <property type="match status" value="1"/>
</dbReference>
<comment type="catalytic activity">
    <reaction evidence="2">
        <text>4-amino-5-aminomethyl-2-methylpyrimidine + H2O = 4-amino-5-hydroxymethyl-2-methylpyrimidine + NH4(+)</text>
        <dbReference type="Rhea" id="RHEA:31799"/>
        <dbReference type="ChEBI" id="CHEBI:15377"/>
        <dbReference type="ChEBI" id="CHEBI:16892"/>
        <dbReference type="ChEBI" id="CHEBI:28938"/>
        <dbReference type="ChEBI" id="CHEBI:63416"/>
        <dbReference type="EC" id="3.5.99.2"/>
    </reaction>
</comment>
<comment type="pathway">
    <text evidence="1 2">Cofactor biosynthesis; thiamine diphosphate biosynthesis.</text>
</comment>
<feature type="domain" description="Thiaminase-2/PQQC" evidence="3">
    <location>
        <begin position="28"/>
        <end position="227"/>
    </location>
</feature>
<dbReference type="EC" id="3.5.99.2" evidence="2"/>
<proteinExistence type="inferred from homology"/>
<accession>A0A934N314</accession>
<evidence type="ECO:0000256" key="1">
    <source>
        <dbReference type="ARBA" id="ARBA00004948"/>
    </source>
</evidence>
<evidence type="ECO:0000313" key="5">
    <source>
        <dbReference type="Proteomes" id="UP000606991"/>
    </source>
</evidence>
<dbReference type="Gene3D" id="1.20.910.10">
    <property type="entry name" value="Heme oxygenase-like"/>
    <property type="match status" value="1"/>
</dbReference>
<comment type="catalytic activity">
    <reaction evidence="2">
        <text>thiamine + H2O = 5-(2-hydroxyethyl)-4-methylthiazole + 4-amino-5-hydroxymethyl-2-methylpyrimidine + H(+)</text>
        <dbReference type="Rhea" id="RHEA:17509"/>
        <dbReference type="ChEBI" id="CHEBI:15377"/>
        <dbReference type="ChEBI" id="CHEBI:15378"/>
        <dbReference type="ChEBI" id="CHEBI:16892"/>
        <dbReference type="ChEBI" id="CHEBI:17957"/>
        <dbReference type="ChEBI" id="CHEBI:18385"/>
        <dbReference type="EC" id="3.5.99.2"/>
    </reaction>
</comment>
<organism evidence="4 5">
    <name type="scientific">Candidatus Aeolococcus gillhamiae</name>
    <dbReference type="NCBI Taxonomy" id="3127015"/>
    <lineage>
        <taxon>Bacteria</taxon>
        <taxon>Bacillati</taxon>
        <taxon>Candidatus Dormiibacterota</taxon>
        <taxon>Candidatus Dormibacteria</taxon>
        <taxon>Candidatus Aeolococcales</taxon>
        <taxon>Candidatus Aeolococcaceae</taxon>
        <taxon>Candidatus Aeolococcus</taxon>
    </lineage>
</organism>
<dbReference type="Pfam" id="PF03070">
    <property type="entry name" value="TENA_THI-4"/>
    <property type="match status" value="1"/>
</dbReference>
<dbReference type="InterPro" id="IPR004305">
    <property type="entry name" value="Thiaminase-2/PQQC"/>
</dbReference>
<evidence type="ECO:0000313" key="4">
    <source>
        <dbReference type="EMBL" id="MBJ7594201.1"/>
    </source>
</evidence>
<dbReference type="RefSeq" id="WP_337310189.1">
    <property type="nucleotide sequence ID" value="NZ_JAEKNS010000057.1"/>
</dbReference>
<comment type="caution">
    <text evidence="4">The sequence shown here is derived from an EMBL/GenBank/DDBJ whole genome shotgun (WGS) entry which is preliminary data.</text>
</comment>
<dbReference type="Proteomes" id="UP000606991">
    <property type="component" value="Unassembled WGS sequence"/>
</dbReference>
<dbReference type="GO" id="GO:0005829">
    <property type="term" value="C:cytosol"/>
    <property type="evidence" value="ECO:0007669"/>
    <property type="project" value="TreeGrafter"/>
</dbReference>